<dbReference type="PANTHER" id="PTHR22545">
    <property type="entry name" value="CENTROSOMAL PROTEIN OF 95 KDA"/>
    <property type="match status" value="1"/>
</dbReference>
<feature type="coiled-coil region" evidence="1">
    <location>
        <begin position="829"/>
        <end position="856"/>
    </location>
</feature>
<feature type="coiled-coil region" evidence="1">
    <location>
        <begin position="763"/>
        <end position="790"/>
    </location>
</feature>
<feature type="compositionally biased region" description="Polar residues" evidence="2">
    <location>
        <begin position="158"/>
        <end position="182"/>
    </location>
</feature>
<comment type="caution">
    <text evidence="4">The sequence shown here is derived from an EMBL/GenBank/DDBJ whole genome shotgun (WGS) entry which is preliminary data.</text>
</comment>
<feature type="domain" description="DUF5745" evidence="3">
    <location>
        <begin position="53"/>
        <end position="112"/>
    </location>
</feature>
<dbReference type="Proteomes" id="UP001208570">
    <property type="component" value="Unassembled WGS sequence"/>
</dbReference>
<feature type="compositionally biased region" description="Polar residues" evidence="2">
    <location>
        <begin position="413"/>
        <end position="422"/>
    </location>
</feature>
<feature type="compositionally biased region" description="Polar residues" evidence="2">
    <location>
        <begin position="430"/>
        <end position="449"/>
    </location>
</feature>
<accession>A0AAD9JPS1</accession>
<dbReference type="InterPro" id="IPR044039">
    <property type="entry name" value="DUF5745"/>
</dbReference>
<dbReference type="GO" id="GO:0000922">
    <property type="term" value="C:spindle pole"/>
    <property type="evidence" value="ECO:0007669"/>
    <property type="project" value="InterPro"/>
</dbReference>
<dbReference type="EMBL" id="JAODUP010000207">
    <property type="protein sequence ID" value="KAK2156692.1"/>
    <property type="molecule type" value="Genomic_DNA"/>
</dbReference>
<gene>
    <name evidence="4" type="ORF">LSH36_207g04014</name>
</gene>
<evidence type="ECO:0000313" key="4">
    <source>
        <dbReference type="EMBL" id="KAK2156692.1"/>
    </source>
</evidence>
<protein>
    <recommendedName>
        <fullName evidence="3">DUF5745 domain-containing protein</fullName>
    </recommendedName>
</protein>
<dbReference type="Pfam" id="PF19016">
    <property type="entry name" value="DUF5745"/>
    <property type="match status" value="1"/>
</dbReference>
<keyword evidence="1" id="KW-0175">Coiled coil</keyword>
<evidence type="ECO:0000256" key="2">
    <source>
        <dbReference type="SAM" id="MobiDB-lite"/>
    </source>
</evidence>
<dbReference type="PANTHER" id="PTHR22545:SF0">
    <property type="entry name" value="CENTROSOMAL PROTEIN OF 95 KDA"/>
    <property type="match status" value="1"/>
</dbReference>
<feature type="compositionally biased region" description="Polar residues" evidence="2">
    <location>
        <begin position="501"/>
        <end position="516"/>
    </location>
</feature>
<dbReference type="InterPro" id="IPR026619">
    <property type="entry name" value="CEP95"/>
</dbReference>
<dbReference type="AlphaFoldDB" id="A0AAD9JPS1"/>
<feature type="region of interest" description="Disordered" evidence="2">
    <location>
        <begin position="413"/>
        <end position="538"/>
    </location>
</feature>
<dbReference type="GO" id="GO:0005813">
    <property type="term" value="C:centrosome"/>
    <property type="evidence" value="ECO:0007669"/>
    <property type="project" value="InterPro"/>
</dbReference>
<name>A0AAD9JPS1_9ANNE</name>
<evidence type="ECO:0000259" key="3">
    <source>
        <dbReference type="Pfam" id="PF19016"/>
    </source>
</evidence>
<feature type="compositionally biased region" description="Polar residues" evidence="2">
    <location>
        <begin position="484"/>
        <end position="495"/>
    </location>
</feature>
<feature type="compositionally biased region" description="Polar residues" evidence="2">
    <location>
        <begin position="524"/>
        <end position="535"/>
    </location>
</feature>
<organism evidence="4 5">
    <name type="scientific">Paralvinella palmiformis</name>
    <dbReference type="NCBI Taxonomy" id="53620"/>
    <lineage>
        <taxon>Eukaryota</taxon>
        <taxon>Metazoa</taxon>
        <taxon>Spiralia</taxon>
        <taxon>Lophotrochozoa</taxon>
        <taxon>Annelida</taxon>
        <taxon>Polychaeta</taxon>
        <taxon>Sedentaria</taxon>
        <taxon>Canalipalpata</taxon>
        <taxon>Terebellida</taxon>
        <taxon>Terebelliformia</taxon>
        <taxon>Alvinellidae</taxon>
        <taxon>Paralvinella</taxon>
    </lineage>
</organism>
<proteinExistence type="predicted"/>
<feature type="region of interest" description="Disordered" evidence="2">
    <location>
        <begin position="350"/>
        <end position="392"/>
    </location>
</feature>
<feature type="region of interest" description="Disordered" evidence="2">
    <location>
        <begin position="156"/>
        <end position="242"/>
    </location>
</feature>
<sequence>MSDYSWPPSEDDLVRLANDLLERLHVSGRIKHWTEINSDVFVTLLEGLWGEPLPDAIRHPRCREDEIHNCQSVMDTLSLDLLNTSLSHISSHDIVNKNRAAISNLLDVFSGLFEYMVDKISSDISEEDGSDVSDVDPDLVTPEFIDSILEKELKRTHNTSTISKSPTQNSLASQSAGSQRWMRSSPGYCHGETSDALKMPDSGNHRKHSTVSGNLPKYRSGYGDLYSTESRKSNLTDSTNSRSQLTANQMSHLALSIDQASKGLHIDDVILWLLDFNLQTLSADTPNLSGHILGMDKQRGPFDNLGIRKPRNMADLSNSLPVTEQSLTEQAIHHKHTHYLYHYVGKDDSKSSSRLSGAHKSEHRGRLASSLPLSRSVSHKEGQRKTNSYENLQNLVRDTVEISRAAISSGPVNNKIAASTHDTTPKKSAGASSFRSSVGGVQTSSSNKPSADVISNRLRQTNANSPGEVDLVTSHKYSPKKNVSFANDPTASRPQGLQAKQEMNSGKQHGGTTTSRPVLAERGSSASRVNDTPISTDKPKTVKEYLMKYYGRERIRSYSDGDINSDSDEQEYGSTGPLIYKPAVYEKKLRERAKKMVKFDDLLDDLSPGRFAPISVLNKKNRSRSGLVHGRRRSLSCSPSIGRRNVTISGSDIMPWLLEEFPYIHISPQTLHHMWNKSAHQIEQLSQVERGVKCKKSKAEVQNEIKERRRQVQSVKAKIRERRLQSARCRKYYEEYHVRNRSRMLKKKSKEELIFRRLFEDALNIQKERIRELRKYARDQRNQKARKQQDHLESLENYYKDQYNMLMETLAHEREELDVRERAQTKVLNSLKRELQKKMEREIREFQEQLYRDEDEAYFRQIDADRIRHQLNLARYQAKI</sequence>
<keyword evidence="5" id="KW-1185">Reference proteome</keyword>
<reference evidence="4" key="1">
    <citation type="journal article" date="2023" name="Mol. Biol. Evol.">
        <title>Third-Generation Sequencing Reveals the Adaptive Role of the Epigenome in Three Deep-Sea Polychaetes.</title>
        <authorList>
            <person name="Perez M."/>
            <person name="Aroh O."/>
            <person name="Sun Y."/>
            <person name="Lan Y."/>
            <person name="Juniper S.K."/>
            <person name="Young C.R."/>
            <person name="Angers B."/>
            <person name="Qian P.Y."/>
        </authorList>
    </citation>
    <scope>NUCLEOTIDE SEQUENCE</scope>
    <source>
        <strain evidence="4">P08H-3</strain>
    </source>
</reference>
<evidence type="ECO:0000313" key="5">
    <source>
        <dbReference type="Proteomes" id="UP001208570"/>
    </source>
</evidence>
<evidence type="ECO:0000256" key="1">
    <source>
        <dbReference type="SAM" id="Coils"/>
    </source>
</evidence>